<dbReference type="PANTHER" id="PTHR43570:SF20">
    <property type="entry name" value="ALDEHYDE DEHYDROGENASE ALDX-RELATED"/>
    <property type="match status" value="1"/>
</dbReference>
<gene>
    <name evidence="9" type="ORF">SAMN03080598_03053</name>
</gene>
<evidence type="ECO:0000313" key="10">
    <source>
        <dbReference type="Proteomes" id="UP000236736"/>
    </source>
</evidence>
<keyword evidence="10" id="KW-1185">Reference proteome</keyword>
<dbReference type="FunFam" id="3.40.309.10:FF:000003">
    <property type="entry name" value="Aldehyde dehydrogenase"/>
    <property type="match status" value="1"/>
</dbReference>
<organism evidence="9 10">
    <name type="scientific">Algoriphagus boritolerans DSM 17298 = JCM 18970</name>
    <dbReference type="NCBI Taxonomy" id="1120964"/>
    <lineage>
        <taxon>Bacteria</taxon>
        <taxon>Pseudomonadati</taxon>
        <taxon>Bacteroidota</taxon>
        <taxon>Cytophagia</taxon>
        <taxon>Cytophagales</taxon>
        <taxon>Cyclobacteriaceae</taxon>
        <taxon>Algoriphagus</taxon>
    </lineage>
</organism>
<dbReference type="InterPro" id="IPR029510">
    <property type="entry name" value="Ald_DH_CS_GLU"/>
</dbReference>
<evidence type="ECO:0000256" key="6">
    <source>
        <dbReference type="PROSITE-ProRule" id="PRU10007"/>
    </source>
</evidence>
<protein>
    <recommendedName>
        <fullName evidence="4">Aldehyde dehydrogenase</fullName>
    </recommendedName>
</protein>
<dbReference type="Proteomes" id="UP000236736">
    <property type="component" value="Unassembled WGS sequence"/>
</dbReference>
<evidence type="ECO:0000256" key="1">
    <source>
        <dbReference type="ARBA" id="ARBA00009986"/>
    </source>
</evidence>
<dbReference type="GO" id="GO:0004029">
    <property type="term" value="F:aldehyde dehydrogenase (NAD+) activity"/>
    <property type="evidence" value="ECO:0007669"/>
    <property type="project" value="TreeGrafter"/>
</dbReference>
<dbReference type="InterPro" id="IPR012394">
    <property type="entry name" value="Aldehyde_DH_NAD(P)"/>
</dbReference>
<reference evidence="10" key="1">
    <citation type="submission" date="2016-10" db="EMBL/GenBank/DDBJ databases">
        <authorList>
            <person name="Varghese N."/>
            <person name="Submissions S."/>
        </authorList>
    </citation>
    <scope>NUCLEOTIDE SEQUENCE [LARGE SCALE GENOMIC DNA]</scope>
    <source>
        <strain evidence="10">DSM 17298</strain>
    </source>
</reference>
<keyword evidence="3" id="KW-0520">NAD</keyword>
<dbReference type="PANTHER" id="PTHR43570">
    <property type="entry name" value="ALDEHYDE DEHYDROGENASE"/>
    <property type="match status" value="1"/>
</dbReference>
<dbReference type="PIRSF" id="PIRSF036492">
    <property type="entry name" value="ALDH"/>
    <property type="match status" value="1"/>
</dbReference>
<comment type="similarity">
    <text evidence="1 4 7">Belongs to the aldehyde dehydrogenase family.</text>
</comment>
<dbReference type="InterPro" id="IPR015590">
    <property type="entry name" value="Aldehyde_DH_dom"/>
</dbReference>
<feature type="domain" description="Aldehyde dehydrogenase" evidence="8">
    <location>
        <begin position="16"/>
        <end position="455"/>
    </location>
</feature>
<dbReference type="STRING" id="1120964.GCA_001313265_07647"/>
<dbReference type="InterPro" id="IPR016161">
    <property type="entry name" value="Ald_DH/histidinol_DH"/>
</dbReference>
<proteinExistence type="inferred from homology"/>
<dbReference type="CDD" id="cd07134">
    <property type="entry name" value="ALDH_AlkH-like"/>
    <property type="match status" value="1"/>
</dbReference>
<dbReference type="SUPFAM" id="SSF53720">
    <property type="entry name" value="ALDH-like"/>
    <property type="match status" value="1"/>
</dbReference>
<evidence type="ECO:0000256" key="4">
    <source>
        <dbReference type="PIRNR" id="PIRNR036492"/>
    </source>
</evidence>
<evidence type="ECO:0000259" key="8">
    <source>
        <dbReference type="Pfam" id="PF00171"/>
    </source>
</evidence>
<evidence type="ECO:0000256" key="7">
    <source>
        <dbReference type="RuleBase" id="RU003345"/>
    </source>
</evidence>
<keyword evidence="2 4" id="KW-0560">Oxidoreductase</keyword>
<accession>A0A1H5YLW2</accession>
<dbReference type="EMBL" id="FNVR01000020">
    <property type="protein sequence ID" value="SEG24575.1"/>
    <property type="molecule type" value="Genomic_DNA"/>
</dbReference>
<dbReference type="InterPro" id="IPR016160">
    <property type="entry name" value="Ald_DH_CS_CYS"/>
</dbReference>
<dbReference type="PROSITE" id="PS00687">
    <property type="entry name" value="ALDEHYDE_DEHYDR_GLU"/>
    <property type="match status" value="1"/>
</dbReference>
<feature type="active site" evidence="5 6">
    <location>
        <position position="231"/>
    </location>
</feature>
<evidence type="ECO:0000256" key="5">
    <source>
        <dbReference type="PIRSR" id="PIRSR036492-1"/>
    </source>
</evidence>
<evidence type="ECO:0000256" key="2">
    <source>
        <dbReference type="ARBA" id="ARBA00023002"/>
    </source>
</evidence>
<dbReference type="InterPro" id="IPR016162">
    <property type="entry name" value="Ald_DH_N"/>
</dbReference>
<dbReference type="PROSITE" id="PS00070">
    <property type="entry name" value="ALDEHYDE_DEHYDR_CYS"/>
    <property type="match status" value="1"/>
</dbReference>
<name>A0A1H5YLW2_9BACT</name>
<dbReference type="Pfam" id="PF00171">
    <property type="entry name" value="Aldedh"/>
    <property type="match status" value="1"/>
</dbReference>
<dbReference type="Gene3D" id="3.40.309.10">
    <property type="entry name" value="Aldehyde Dehydrogenase, Chain A, domain 2"/>
    <property type="match status" value="1"/>
</dbReference>
<dbReference type="Gene3D" id="3.40.605.10">
    <property type="entry name" value="Aldehyde Dehydrogenase, Chain A, domain 1"/>
    <property type="match status" value="1"/>
</dbReference>
<sequence>MYLHPHPIQPFPQMETTTQSDIASIQKVFLNHQETALKWRSSTLEERSARLTKLRTWIKENQDLIRTALWEDFKKPGPEVDLSEIFPVTSEINHTLKHLKSWMKPKSISTPLSMIGTSGQVYFEPKGSSLIISPWNFPFNLTVGPLVSALAAGCPAIIKPSELSPATSDLIQKMIRAIFQEEEVTVFLGEVEVSKELLKLSFDHIFFTGSPAVGKIVMKAAAEHLTSITLELGGKSPAIIDESADLNDAAGKLIWGKFVNCGQTCIAPDYLLVHEFQKDRLIMELKVFLQKFYDPKFEGIEKSPDYARIIGPRHFKRLCGYLADAVSKGASLDFGGKTVESTFYIEPTLLSNINKDMEVFNEEIFGPILPILTFTKIEEAIALINSKPKPLALYYFGNDTQNSKKVIEETSSGNVVLNDCIIHFLHNNLPFGGVNNSGMGKAHGHAGFLAFSHEKGVLKQRVGLNNVTMLRPPYGIQAKKIIQSLIKWF</sequence>
<evidence type="ECO:0000256" key="3">
    <source>
        <dbReference type="ARBA" id="ARBA00023027"/>
    </source>
</evidence>
<dbReference type="AlphaFoldDB" id="A0A1H5YLW2"/>
<evidence type="ECO:0000313" key="9">
    <source>
        <dbReference type="EMBL" id="SEG24575.1"/>
    </source>
</evidence>
<dbReference type="InterPro" id="IPR016163">
    <property type="entry name" value="Ald_DH_C"/>
</dbReference>
<dbReference type="GO" id="GO:0006081">
    <property type="term" value="P:aldehyde metabolic process"/>
    <property type="evidence" value="ECO:0007669"/>
    <property type="project" value="InterPro"/>
</dbReference>
<feature type="active site" evidence="5">
    <location>
        <position position="265"/>
    </location>
</feature>
<dbReference type="FunFam" id="3.40.605.10:FF:000004">
    <property type="entry name" value="Aldehyde dehydrogenase"/>
    <property type="match status" value="1"/>
</dbReference>
<dbReference type="GO" id="GO:0005737">
    <property type="term" value="C:cytoplasm"/>
    <property type="evidence" value="ECO:0007669"/>
    <property type="project" value="TreeGrafter"/>
</dbReference>